<dbReference type="SUPFAM" id="SSF48576">
    <property type="entry name" value="Terpenoid synthases"/>
    <property type="match status" value="1"/>
</dbReference>
<dbReference type="GO" id="GO:0016838">
    <property type="term" value="F:carbon-oxygen lyase activity, acting on phosphates"/>
    <property type="evidence" value="ECO:0007669"/>
    <property type="project" value="InterPro"/>
</dbReference>
<dbReference type="OrthoDB" id="2998174at2759"/>
<dbReference type="Proteomes" id="UP000807342">
    <property type="component" value="Unassembled WGS sequence"/>
</dbReference>
<protein>
    <submittedName>
        <fullName evidence="3">Terpenoid synthase</fullName>
    </submittedName>
</protein>
<organism evidence="3 4">
    <name type="scientific">Macrolepiota fuliginosa MF-IS2</name>
    <dbReference type="NCBI Taxonomy" id="1400762"/>
    <lineage>
        <taxon>Eukaryota</taxon>
        <taxon>Fungi</taxon>
        <taxon>Dikarya</taxon>
        <taxon>Basidiomycota</taxon>
        <taxon>Agaricomycotina</taxon>
        <taxon>Agaricomycetes</taxon>
        <taxon>Agaricomycetidae</taxon>
        <taxon>Agaricales</taxon>
        <taxon>Agaricineae</taxon>
        <taxon>Agaricaceae</taxon>
        <taxon>Macrolepiota</taxon>
    </lineage>
</organism>
<dbReference type="Gene3D" id="1.10.600.10">
    <property type="entry name" value="Farnesyl Diphosphate Synthase"/>
    <property type="match status" value="1"/>
</dbReference>
<comment type="caution">
    <text evidence="3">The sequence shown here is derived from an EMBL/GenBank/DDBJ whole genome shotgun (WGS) entry which is preliminary data.</text>
</comment>
<dbReference type="InterPro" id="IPR024652">
    <property type="entry name" value="Trichodiene_synth"/>
</dbReference>
<dbReference type="AlphaFoldDB" id="A0A9P5WZQ1"/>
<keyword evidence="4" id="KW-1185">Reference proteome</keyword>
<keyword evidence="2" id="KW-0456">Lyase</keyword>
<evidence type="ECO:0000313" key="3">
    <source>
        <dbReference type="EMBL" id="KAF9442113.1"/>
    </source>
</evidence>
<gene>
    <name evidence="3" type="ORF">P691DRAFT_765557</name>
</gene>
<dbReference type="EMBL" id="MU151700">
    <property type="protein sequence ID" value="KAF9442113.1"/>
    <property type="molecule type" value="Genomic_DNA"/>
</dbReference>
<comment type="similarity">
    <text evidence="1">Belongs to the trichodiene synthase family.</text>
</comment>
<dbReference type="SFLD" id="SFLDG01021">
    <property type="entry name" value="Trichodiene_Synthase_Like"/>
    <property type="match status" value="1"/>
</dbReference>
<sequence>MSSTTKSQIRDIMADYLKRCNITYPRQVRLDESLRADCYADAERRGFDTKVIKKSLDIGIAAAICYKHLDNYSTQIYIGVWTALMVHIDDYYETYFDGLKEFSQRLIRQQPQRYPVLDQLVTMIHELPQHWGTVAANLILTTQMDFFTSTIIDSAIEGMEVKSSLAPDYPQFNRRMNGASRAYAIMSFPPELDIKSWIQVLPDYIHYVDHANDMLSFYKEELRGETLNYISLIAGSNGIAKLEALKKLANETAECYERGCRLLESCPKALNAYRSFCVGYVEFHALSVRYKLDQLDL</sequence>
<accession>A0A9P5WZQ1</accession>
<proteinExistence type="inferred from homology"/>
<dbReference type="InterPro" id="IPR008949">
    <property type="entry name" value="Isoprenoid_synthase_dom_sf"/>
</dbReference>
<name>A0A9P5WZQ1_9AGAR</name>
<evidence type="ECO:0000313" key="4">
    <source>
        <dbReference type="Proteomes" id="UP000807342"/>
    </source>
</evidence>
<dbReference type="Pfam" id="PF06330">
    <property type="entry name" value="TRI5"/>
    <property type="match status" value="1"/>
</dbReference>
<evidence type="ECO:0000256" key="2">
    <source>
        <dbReference type="ARBA" id="ARBA00023239"/>
    </source>
</evidence>
<evidence type="ECO:0000256" key="1">
    <source>
        <dbReference type="ARBA" id="ARBA00007946"/>
    </source>
</evidence>
<reference evidence="3" key="1">
    <citation type="submission" date="2020-11" db="EMBL/GenBank/DDBJ databases">
        <authorList>
            <consortium name="DOE Joint Genome Institute"/>
            <person name="Ahrendt S."/>
            <person name="Riley R."/>
            <person name="Andreopoulos W."/>
            <person name="Labutti K."/>
            <person name="Pangilinan J."/>
            <person name="Ruiz-Duenas F.J."/>
            <person name="Barrasa J.M."/>
            <person name="Sanchez-Garcia M."/>
            <person name="Camarero S."/>
            <person name="Miyauchi S."/>
            <person name="Serrano A."/>
            <person name="Linde D."/>
            <person name="Babiker R."/>
            <person name="Drula E."/>
            <person name="Ayuso-Fernandez I."/>
            <person name="Pacheco R."/>
            <person name="Padilla G."/>
            <person name="Ferreira P."/>
            <person name="Barriuso J."/>
            <person name="Kellner H."/>
            <person name="Castanera R."/>
            <person name="Alfaro M."/>
            <person name="Ramirez L."/>
            <person name="Pisabarro A.G."/>
            <person name="Kuo A."/>
            <person name="Tritt A."/>
            <person name="Lipzen A."/>
            <person name="He G."/>
            <person name="Yan M."/>
            <person name="Ng V."/>
            <person name="Cullen D."/>
            <person name="Martin F."/>
            <person name="Rosso M.-N."/>
            <person name="Henrissat B."/>
            <person name="Hibbett D."/>
            <person name="Martinez A.T."/>
            <person name="Grigoriev I.V."/>
        </authorList>
    </citation>
    <scope>NUCLEOTIDE SEQUENCE</scope>
    <source>
        <strain evidence="3">MF-IS2</strain>
    </source>
</reference>
<dbReference type="SFLD" id="SFLDS00005">
    <property type="entry name" value="Isoprenoid_Synthase_Type_I"/>
    <property type="match status" value="1"/>
</dbReference>